<protein>
    <submittedName>
        <fullName evidence="2">Uncharacterized protein</fullName>
    </submittedName>
</protein>
<organism evidence="2 3">
    <name type="scientific">Lentibacillus populi</name>
    <dbReference type="NCBI Taxonomy" id="1827502"/>
    <lineage>
        <taxon>Bacteria</taxon>
        <taxon>Bacillati</taxon>
        <taxon>Bacillota</taxon>
        <taxon>Bacilli</taxon>
        <taxon>Bacillales</taxon>
        <taxon>Bacillaceae</taxon>
        <taxon>Lentibacillus</taxon>
    </lineage>
</organism>
<keyword evidence="1" id="KW-1133">Transmembrane helix</keyword>
<name>A0A9W5U0S9_9BACI</name>
<sequence>MVQKDIQKDYPFILCVAVRLARYNVKEFDGAFYGIPITAAGIVMILSSLLVPYLPVILFAVLTSLLMVLMVSNIRITKFFICNLFHSHQRSIITGNRFLYC</sequence>
<evidence type="ECO:0000256" key="1">
    <source>
        <dbReference type="SAM" id="Phobius"/>
    </source>
</evidence>
<reference evidence="2" key="2">
    <citation type="submission" date="2020-09" db="EMBL/GenBank/DDBJ databases">
        <authorList>
            <person name="Sun Q."/>
            <person name="Zhou Y."/>
        </authorList>
    </citation>
    <scope>NUCLEOTIDE SEQUENCE</scope>
    <source>
        <strain evidence="2">CGMCC 1.15454</strain>
    </source>
</reference>
<keyword evidence="1" id="KW-0472">Membrane</keyword>
<reference evidence="2" key="1">
    <citation type="journal article" date="2014" name="Int. J. Syst. Evol. Microbiol.">
        <title>Complete genome sequence of Corynebacterium casei LMG S-19264T (=DSM 44701T), isolated from a smear-ripened cheese.</title>
        <authorList>
            <consortium name="US DOE Joint Genome Institute (JGI-PGF)"/>
            <person name="Walter F."/>
            <person name="Albersmeier A."/>
            <person name="Kalinowski J."/>
            <person name="Ruckert C."/>
        </authorList>
    </citation>
    <scope>NUCLEOTIDE SEQUENCE</scope>
    <source>
        <strain evidence="2">CGMCC 1.15454</strain>
    </source>
</reference>
<proteinExistence type="predicted"/>
<dbReference type="EMBL" id="BMJD01000045">
    <property type="protein sequence ID" value="GGB57292.1"/>
    <property type="molecule type" value="Genomic_DNA"/>
</dbReference>
<feature type="transmembrane region" description="Helical" evidence="1">
    <location>
        <begin position="56"/>
        <end position="76"/>
    </location>
</feature>
<feature type="transmembrane region" description="Helical" evidence="1">
    <location>
        <begin position="30"/>
        <end position="50"/>
    </location>
</feature>
<dbReference type="Proteomes" id="UP000621492">
    <property type="component" value="Unassembled WGS sequence"/>
</dbReference>
<dbReference type="RefSeq" id="WP_188725713.1">
    <property type="nucleotide sequence ID" value="NZ_BMJD01000045.1"/>
</dbReference>
<accession>A0A9W5U0S9</accession>
<keyword evidence="3" id="KW-1185">Reference proteome</keyword>
<evidence type="ECO:0000313" key="3">
    <source>
        <dbReference type="Proteomes" id="UP000621492"/>
    </source>
</evidence>
<dbReference type="AlphaFoldDB" id="A0A9W5U0S9"/>
<gene>
    <name evidence="2" type="ORF">GCM10011409_38500</name>
</gene>
<evidence type="ECO:0000313" key="2">
    <source>
        <dbReference type="EMBL" id="GGB57292.1"/>
    </source>
</evidence>
<comment type="caution">
    <text evidence="2">The sequence shown here is derived from an EMBL/GenBank/DDBJ whole genome shotgun (WGS) entry which is preliminary data.</text>
</comment>
<keyword evidence="1" id="KW-0812">Transmembrane</keyword>